<proteinExistence type="predicted"/>
<sequence>MFIRPAGVATMAPGGLNVAWCNDSSWSLHNPSIKHGSSPTLDPVLRIVVDGKVAVDTPEVAADNNDFLLFVATTGMEALTQMEKATIDSYNGWKLVISVCILL</sequence>
<protein>
    <submittedName>
        <fullName evidence="1">Uncharacterized protein</fullName>
    </submittedName>
</protein>
<evidence type="ECO:0000313" key="2">
    <source>
        <dbReference type="Proteomes" id="UP001055879"/>
    </source>
</evidence>
<organism evidence="1 2">
    <name type="scientific">Arctium lappa</name>
    <name type="common">Greater burdock</name>
    <name type="synonym">Lappa major</name>
    <dbReference type="NCBI Taxonomy" id="4217"/>
    <lineage>
        <taxon>Eukaryota</taxon>
        <taxon>Viridiplantae</taxon>
        <taxon>Streptophyta</taxon>
        <taxon>Embryophyta</taxon>
        <taxon>Tracheophyta</taxon>
        <taxon>Spermatophyta</taxon>
        <taxon>Magnoliopsida</taxon>
        <taxon>eudicotyledons</taxon>
        <taxon>Gunneridae</taxon>
        <taxon>Pentapetalae</taxon>
        <taxon>asterids</taxon>
        <taxon>campanulids</taxon>
        <taxon>Asterales</taxon>
        <taxon>Asteraceae</taxon>
        <taxon>Carduoideae</taxon>
        <taxon>Cardueae</taxon>
        <taxon>Arctiinae</taxon>
        <taxon>Arctium</taxon>
    </lineage>
</organism>
<reference evidence="2" key="1">
    <citation type="journal article" date="2022" name="Mol. Ecol. Resour.">
        <title>The genomes of chicory, endive, great burdock and yacon provide insights into Asteraceae palaeo-polyploidization history and plant inulin production.</title>
        <authorList>
            <person name="Fan W."/>
            <person name="Wang S."/>
            <person name="Wang H."/>
            <person name="Wang A."/>
            <person name="Jiang F."/>
            <person name="Liu H."/>
            <person name="Zhao H."/>
            <person name="Xu D."/>
            <person name="Zhang Y."/>
        </authorList>
    </citation>
    <scope>NUCLEOTIDE SEQUENCE [LARGE SCALE GENOMIC DNA]</scope>
    <source>
        <strain evidence="2">cv. Niubang</strain>
    </source>
</reference>
<evidence type="ECO:0000313" key="1">
    <source>
        <dbReference type="EMBL" id="KAI3735465.1"/>
    </source>
</evidence>
<keyword evidence="2" id="KW-1185">Reference proteome</keyword>
<name>A0ACB9CMI3_ARCLA</name>
<dbReference type="EMBL" id="CM042050">
    <property type="protein sequence ID" value="KAI3735465.1"/>
    <property type="molecule type" value="Genomic_DNA"/>
</dbReference>
<reference evidence="1 2" key="2">
    <citation type="journal article" date="2022" name="Mol. Ecol. Resour.">
        <title>The genomes of chicory, endive, great burdock and yacon provide insights into Asteraceae paleo-polyploidization history and plant inulin production.</title>
        <authorList>
            <person name="Fan W."/>
            <person name="Wang S."/>
            <person name="Wang H."/>
            <person name="Wang A."/>
            <person name="Jiang F."/>
            <person name="Liu H."/>
            <person name="Zhao H."/>
            <person name="Xu D."/>
            <person name="Zhang Y."/>
        </authorList>
    </citation>
    <scope>NUCLEOTIDE SEQUENCE [LARGE SCALE GENOMIC DNA]</scope>
    <source>
        <strain evidence="2">cv. Niubang</strain>
    </source>
</reference>
<comment type="caution">
    <text evidence="1">The sequence shown here is derived from an EMBL/GenBank/DDBJ whole genome shotgun (WGS) entry which is preliminary data.</text>
</comment>
<dbReference type="Proteomes" id="UP001055879">
    <property type="component" value="Linkage Group LG04"/>
</dbReference>
<accession>A0ACB9CMI3</accession>
<gene>
    <name evidence="1" type="ORF">L6452_14963</name>
</gene>